<evidence type="ECO:0000313" key="10">
    <source>
        <dbReference type="EMBL" id="PIN03215.1"/>
    </source>
</evidence>
<keyword evidence="6" id="KW-0677">Repeat</keyword>
<dbReference type="AlphaFoldDB" id="A0A2G9GDD8"/>
<dbReference type="PANTHER" id="PTHR10791:SF22">
    <property type="entry name" value="BIDIRECTIONAL SUGAR TRANSPORTER SWEET11"/>
    <property type="match status" value="1"/>
</dbReference>
<dbReference type="OrthoDB" id="409725at2759"/>
<proteinExistence type="inferred from homology"/>
<feature type="transmembrane region" description="Helical" evidence="9">
    <location>
        <begin position="60"/>
        <end position="82"/>
    </location>
</feature>
<evidence type="ECO:0000256" key="7">
    <source>
        <dbReference type="ARBA" id="ARBA00022989"/>
    </source>
</evidence>
<keyword evidence="7 9" id="KW-1133">Transmembrane helix</keyword>
<evidence type="ECO:0000256" key="5">
    <source>
        <dbReference type="ARBA" id="ARBA00022692"/>
    </source>
</evidence>
<gene>
    <name evidence="10" type="ORF">CDL12_24264</name>
</gene>
<evidence type="ECO:0000313" key="11">
    <source>
        <dbReference type="Proteomes" id="UP000231279"/>
    </source>
</evidence>
<evidence type="ECO:0000256" key="4">
    <source>
        <dbReference type="ARBA" id="ARBA00022597"/>
    </source>
</evidence>
<comment type="subcellular location">
    <subcellularLocation>
        <location evidence="1">Endomembrane system</location>
        <topology evidence="1">Multi-pass membrane protein</topology>
    </subcellularLocation>
</comment>
<keyword evidence="3" id="KW-0813">Transport</keyword>
<dbReference type="GO" id="GO:0051119">
    <property type="term" value="F:sugar transmembrane transporter activity"/>
    <property type="evidence" value="ECO:0007669"/>
    <property type="project" value="InterPro"/>
</dbReference>
<comment type="caution">
    <text evidence="10">The sequence shown here is derived from an EMBL/GenBank/DDBJ whole genome shotgun (WGS) entry which is preliminary data.</text>
</comment>
<comment type="similarity">
    <text evidence="2">Belongs to the SWEET sugar transporter family.</text>
</comment>
<dbReference type="InterPro" id="IPR047664">
    <property type="entry name" value="SWEET"/>
</dbReference>
<dbReference type="EMBL" id="NKXS01005594">
    <property type="protein sequence ID" value="PIN03215.1"/>
    <property type="molecule type" value="Genomic_DNA"/>
</dbReference>
<keyword evidence="11" id="KW-1185">Reference proteome</keyword>
<accession>A0A2G9GDD8</accession>
<keyword evidence="4" id="KW-0762">Sugar transport</keyword>
<feature type="transmembrane region" description="Helical" evidence="9">
    <location>
        <begin position="33"/>
        <end position="54"/>
    </location>
</feature>
<feature type="transmembrane region" description="Helical" evidence="9">
    <location>
        <begin position="6"/>
        <end position="26"/>
    </location>
</feature>
<feature type="transmembrane region" description="Helical" evidence="9">
    <location>
        <begin position="94"/>
        <end position="113"/>
    </location>
</feature>
<sequence>MSKFYTLILLEVAIVLFCTVLITSFFMIGIDKIIIIGLPCVVFSKKVFAAPLAVVVNVQFMPFLLSLGLTINGIAWFAFSLIKGSLIIIAGDNILNAIGVAFGVILMRGYGVYRNAQQQAQIGTGENALIKILYKYAKANGSINPNFQK</sequence>
<evidence type="ECO:0000256" key="2">
    <source>
        <dbReference type="ARBA" id="ARBA00007809"/>
    </source>
</evidence>
<evidence type="ECO:0000256" key="8">
    <source>
        <dbReference type="ARBA" id="ARBA00023136"/>
    </source>
</evidence>
<dbReference type="PANTHER" id="PTHR10791">
    <property type="entry name" value="RAG1-ACTIVATING PROTEIN 1"/>
    <property type="match status" value="1"/>
</dbReference>
<evidence type="ECO:0000256" key="9">
    <source>
        <dbReference type="SAM" id="Phobius"/>
    </source>
</evidence>
<dbReference type="STRING" id="429701.A0A2G9GDD8"/>
<evidence type="ECO:0000256" key="6">
    <source>
        <dbReference type="ARBA" id="ARBA00022737"/>
    </source>
</evidence>
<organism evidence="10 11">
    <name type="scientific">Handroanthus impetiginosus</name>
    <dbReference type="NCBI Taxonomy" id="429701"/>
    <lineage>
        <taxon>Eukaryota</taxon>
        <taxon>Viridiplantae</taxon>
        <taxon>Streptophyta</taxon>
        <taxon>Embryophyta</taxon>
        <taxon>Tracheophyta</taxon>
        <taxon>Spermatophyta</taxon>
        <taxon>Magnoliopsida</taxon>
        <taxon>eudicotyledons</taxon>
        <taxon>Gunneridae</taxon>
        <taxon>Pentapetalae</taxon>
        <taxon>asterids</taxon>
        <taxon>lamiids</taxon>
        <taxon>Lamiales</taxon>
        <taxon>Bignoniaceae</taxon>
        <taxon>Crescentiina</taxon>
        <taxon>Tabebuia alliance</taxon>
        <taxon>Handroanthus</taxon>
    </lineage>
</organism>
<keyword evidence="8 9" id="KW-0472">Membrane</keyword>
<keyword evidence="5 9" id="KW-0812">Transmembrane</keyword>
<dbReference type="Proteomes" id="UP000231279">
    <property type="component" value="Unassembled WGS sequence"/>
</dbReference>
<reference evidence="11" key="1">
    <citation type="journal article" date="2018" name="Gigascience">
        <title>Genome assembly of the Pink Ipe (Handroanthus impetiginosus, Bignoniaceae), a highly valued, ecologically keystone Neotropical timber forest tree.</title>
        <authorList>
            <person name="Silva-Junior O.B."/>
            <person name="Grattapaglia D."/>
            <person name="Novaes E."/>
            <person name="Collevatti R.G."/>
        </authorList>
    </citation>
    <scope>NUCLEOTIDE SEQUENCE [LARGE SCALE GENOMIC DNA]</scope>
    <source>
        <strain evidence="11">cv. UFG-1</strain>
    </source>
</reference>
<protein>
    <submittedName>
        <fullName evidence="10">Uncharacterized protein</fullName>
    </submittedName>
</protein>
<evidence type="ECO:0000256" key="1">
    <source>
        <dbReference type="ARBA" id="ARBA00004127"/>
    </source>
</evidence>
<dbReference type="GO" id="GO:0016020">
    <property type="term" value="C:membrane"/>
    <property type="evidence" value="ECO:0007669"/>
    <property type="project" value="InterPro"/>
</dbReference>
<dbReference type="Pfam" id="PF03083">
    <property type="entry name" value="MtN3_slv"/>
    <property type="match status" value="1"/>
</dbReference>
<dbReference type="Gene3D" id="1.20.1280.290">
    <property type="match status" value="1"/>
</dbReference>
<evidence type="ECO:0000256" key="3">
    <source>
        <dbReference type="ARBA" id="ARBA00022448"/>
    </source>
</evidence>
<dbReference type="GO" id="GO:0012505">
    <property type="term" value="C:endomembrane system"/>
    <property type="evidence" value="ECO:0007669"/>
    <property type="project" value="UniProtKB-SubCell"/>
</dbReference>
<dbReference type="InterPro" id="IPR004316">
    <property type="entry name" value="SWEET_rpt"/>
</dbReference>
<name>A0A2G9GDD8_9LAMI</name>